<gene>
    <name evidence="2" type="ORF">CGC50_07490</name>
</gene>
<dbReference type="KEGG" id="cgh:CGC50_07490"/>
<evidence type="ECO:0000256" key="1">
    <source>
        <dbReference type="SAM" id="Phobius"/>
    </source>
</evidence>
<evidence type="ECO:0000313" key="2">
    <source>
        <dbReference type="EMBL" id="ATA87009.1"/>
    </source>
</evidence>
<proteinExistence type="predicted"/>
<keyword evidence="1" id="KW-0472">Membrane</keyword>
<name>A0A250FPB1_9FLAO</name>
<dbReference type="EMBL" id="CP022386">
    <property type="protein sequence ID" value="ATA87009.1"/>
    <property type="molecule type" value="Genomic_DNA"/>
</dbReference>
<dbReference type="AlphaFoldDB" id="A0A250FPB1"/>
<keyword evidence="1" id="KW-1133">Transmembrane helix</keyword>
<dbReference type="Proteomes" id="UP000217250">
    <property type="component" value="Chromosome"/>
</dbReference>
<feature type="transmembrane region" description="Helical" evidence="1">
    <location>
        <begin position="85"/>
        <end position="103"/>
    </location>
</feature>
<organism evidence="2 3">
    <name type="scientific">Capnocytophaga gingivalis</name>
    <dbReference type="NCBI Taxonomy" id="1017"/>
    <lineage>
        <taxon>Bacteria</taxon>
        <taxon>Pseudomonadati</taxon>
        <taxon>Bacteroidota</taxon>
        <taxon>Flavobacteriia</taxon>
        <taxon>Flavobacteriales</taxon>
        <taxon>Flavobacteriaceae</taxon>
        <taxon>Capnocytophaga</taxon>
    </lineage>
</organism>
<reference evidence="3" key="1">
    <citation type="submission" date="2017-06" db="EMBL/GenBank/DDBJ databases">
        <title>Capnocytophaga spp. assemblies.</title>
        <authorList>
            <person name="Gulvik C.A."/>
        </authorList>
    </citation>
    <scope>NUCLEOTIDE SEQUENCE [LARGE SCALE GENOMIC DNA]</scope>
    <source>
        <strain evidence="3">H1496</strain>
    </source>
</reference>
<sequence length="119" mass="13880">MMEFDFNTFFGYETLLNEKPDRMLIISFLLPVGLLLLSLFINFLLEKWHWKSYLIKVVLYTSFLLIFFGGFTISLLYFMGVSGVKLAYCYSIITIGMFFFCLLNGKTITKMILEQKSSS</sequence>
<keyword evidence="1" id="KW-0812">Transmembrane</keyword>
<evidence type="ECO:0000313" key="3">
    <source>
        <dbReference type="Proteomes" id="UP000217250"/>
    </source>
</evidence>
<feature type="transmembrane region" description="Helical" evidence="1">
    <location>
        <begin position="57"/>
        <end position="79"/>
    </location>
</feature>
<accession>A0A250FPB1</accession>
<feature type="transmembrane region" description="Helical" evidence="1">
    <location>
        <begin position="23"/>
        <end position="45"/>
    </location>
</feature>
<protein>
    <submittedName>
        <fullName evidence="2">Uncharacterized protein</fullName>
    </submittedName>
</protein>